<dbReference type="OrthoDB" id="3221235at2759"/>
<dbReference type="InParanoid" id="J0LGN1"/>
<dbReference type="Proteomes" id="UP000006514">
    <property type="component" value="Unassembled WGS sequence"/>
</dbReference>
<name>J0LGN1_AURST</name>
<gene>
    <name evidence="1" type="ORF">AURDEDRAFT_173993</name>
</gene>
<accession>J0LGN1</accession>
<sequence>MDYTIGNRSVFRVLMDQLADDEVARQRICARIAVVGSSIAQAEAALAIARVEERALLRHLEAKDRQLAQQRRVLSPVSSLPDEALGIIFRFAQQRGDDDCSDSDADEHGFSDDIAKDHATVAYALRAAITVSLVSKRWRAAALEHPRIWSFLKFDFRKLSYFNSEGVEPFQVRQQRSMDMLDGMSLHLARSKCVPLEISLHHGSLGNDEPRARLFSMISACASR</sequence>
<evidence type="ECO:0000313" key="2">
    <source>
        <dbReference type="Proteomes" id="UP000006514"/>
    </source>
</evidence>
<evidence type="ECO:0000313" key="1">
    <source>
        <dbReference type="EMBL" id="EJD36923.1"/>
    </source>
</evidence>
<dbReference type="EMBL" id="JH687850">
    <property type="protein sequence ID" value="EJD36923.1"/>
    <property type="molecule type" value="Genomic_DNA"/>
</dbReference>
<proteinExistence type="predicted"/>
<reference evidence="2" key="1">
    <citation type="journal article" date="2012" name="Science">
        <title>The Paleozoic origin of enzymatic lignin decomposition reconstructed from 31 fungal genomes.</title>
        <authorList>
            <person name="Floudas D."/>
            <person name="Binder M."/>
            <person name="Riley R."/>
            <person name="Barry K."/>
            <person name="Blanchette R.A."/>
            <person name="Henrissat B."/>
            <person name="Martinez A.T."/>
            <person name="Otillar R."/>
            <person name="Spatafora J.W."/>
            <person name="Yadav J.S."/>
            <person name="Aerts A."/>
            <person name="Benoit I."/>
            <person name="Boyd A."/>
            <person name="Carlson A."/>
            <person name="Copeland A."/>
            <person name="Coutinho P.M."/>
            <person name="de Vries R.P."/>
            <person name="Ferreira P."/>
            <person name="Findley K."/>
            <person name="Foster B."/>
            <person name="Gaskell J."/>
            <person name="Glotzer D."/>
            <person name="Gorecki P."/>
            <person name="Heitman J."/>
            <person name="Hesse C."/>
            <person name="Hori C."/>
            <person name="Igarashi K."/>
            <person name="Jurgens J.A."/>
            <person name="Kallen N."/>
            <person name="Kersten P."/>
            <person name="Kohler A."/>
            <person name="Kuees U."/>
            <person name="Kumar T.K.A."/>
            <person name="Kuo A."/>
            <person name="LaButti K."/>
            <person name="Larrondo L.F."/>
            <person name="Lindquist E."/>
            <person name="Ling A."/>
            <person name="Lombard V."/>
            <person name="Lucas S."/>
            <person name="Lundell T."/>
            <person name="Martin R."/>
            <person name="McLaughlin D.J."/>
            <person name="Morgenstern I."/>
            <person name="Morin E."/>
            <person name="Murat C."/>
            <person name="Nagy L.G."/>
            <person name="Nolan M."/>
            <person name="Ohm R.A."/>
            <person name="Patyshakuliyeva A."/>
            <person name="Rokas A."/>
            <person name="Ruiz-Duenas F.J."/>
            <person name="Sabat G."/>
            <person name="Salamov A."/>
            <person name="Samejima M."/>
            <person name="Schmutz J."/>
            <person name="Slot J.C."/>
            <person name="St John F."/>
            <person name="Stenlid J."/>
            <person name="Sun H."/>
            <person name="Sun S."/>
            <person name="Syed K."/>
            <person name="Tsang A."/>
            <person name="Wiebenga A."/>
            <person name="Young D."/>
            <person name="Pisabarro A."/>
            <person name="Eastwood D.C."/>
            <person name="Martin F."/>
            <person name="Cullen D."/>
            <person name="Grigoriev I.V."/>
            <person name="Hibbett D.S."/>
        </authorList>
    </citation>
    <scope>NUCLEOTIDE SEQUENCE [LARGE SCALE GENOMIC DNA]</scope>
    <source>
        <strain evidence="2">TFB10046</strain>
    </source>
</reference>
<protein>
    <submittedName>
        <fullName evidence="1">Uncharacterized protein</fullName>
    </submittedName>
</protein>
<dbReference type="KEGG" id="adl:AURDEDRAFT_173993"/>
<organism evidence="1 2">
    <name type="scientific">Auricularia subglabra (strain TFB-10046 / SS5)</name>
    <name type="common">White-rot fungus</name>
    <name type="synonym">Auricularia delicata (strain TFB10046)</name>
    <dbReference type="NCBI Taxonomy" id="717982"/>
    <lineage>
        <taxon>Eukaryota</taxon>
        <taxon>Fungi</taxon>
        <taxon>Dikarya</taxon>
        <taxon>Basidiomycota</taxon>
        <taxon>Agaricomycotina</taxon>
        <taxon>Agaricomycetes</taxon>
        <taxon>Auriculariales</taxon>
        <taxon>Auriculariaceae</taxon>
        <taxon>Auricularia</taxon>
    </lineage>
</organism>
<dbReference type="AlphaFoldDB" id="J0LGN1"/>
<keyword evidence="2" id="KW-1185">Reference proteome</keyword>
<dbReference type="Gene3D" id="1.20.1280.50">
    <property type="match status" value="1"/>
</dbReference>